<name>A0ABP3XWZ6_9FLAO</name>
<dbReference type="InterPro" id="IPR036249">
    <property type="entry name" value="Thioredoxin-like_sf"/>
</dbReference>
<evidence type="ECO:0000313" key="1">
    <source>
        <dbReference type="EMBL" id="GAA0872511.1"/>
    </source>
</evidence>
<sequence length="203" mass="23300">MKHQNEIIKDSLSNAMSYIEYRALIKHLITKEKSTGNEQSEALLHYSTLNDRRMNRWDKTLKLSAEAEEFFTSIQEPLTWLVISEGWCGDAAHVLPVLHTIAESSPAIDLKIVLRDKHPELMDHFLTNGSRSIAKLIILDDQEQVLDTYGPRPSTATQMVSAQKREFGELTPDFKEVLQLWYNKDKGQTIVNDLLKLHQDLNV</sequence>
<dbReference type="SUPFAM" id="SSF52833">
    <property type="entry name" value="Thioredoxin-like"/>
    <property type="match status" value="1"/>
</dbReference>
<dbReference type="RefSeq" id="WP_343765972.1">
    <property type="nucleotide sequence ID" value="NZ_BAAAFG010000015.1"/>
</dbReference>
<dbReference type="Pfam" id="PF14595">
    <property type="entry name" value="Thioredoxin_9"/>
    <property type="match status" value="1"/>
</dbReference>
<keyword evidence="2" id="KW-1185">Reference proteome</keyword>
<proteinExistence type="predicted"/>
<reference evidence="2" key="1">
    <citation type="journal article" date="2019" name="Int. J. Syst. Evol. Microbiol.">
        <title>The Global Catalogue of Microorganisms (GCM) 10K type strain sequencing project: providing services to taxonomists for standard genome sequencing and annotation.</title>
        <authorList>
            <consortium name="The Broad Institute Genomics Platform"/>
            <consortium name="The Broad Institute Genome Sequencing Center for Infectious Disease"/>
            <person name="Wu L."/>
            <person name="Ma J."/>
        </authorList>
    </citation>
    <scope>NUCLEOTIDE SEQUENCE [LARGE SCALE GENOMIC DNA]</scope>
    <source>
        <strain evidence="2">JCM 16082</strain>
    </source>
</reference>
<organism evidence="1 2">
    <name type="scientific">Gangjinia marincola</name>
    <dbReference type="NCBI Taxonomy" id="578463"/>
    <lineage>
        <taxon>Bacteria</taxon>
        <taxon>Pseudomonadati</taxon>
        <taxon>Bacteroidota</taxon>
        <taxon>Flavobacteriia</taxon>
        <taxon>Flavobacteriales</taxon>
        <taxon>Flavobacteriaceae</taxon>
        <taxon>Gangjinia</taxon>
    </lineage>
</organism>
<accession>A0ABP3XWZ6</accession>
<dbReference type="EMBL" id="BAAAFG010000015">
    <property type="protein sequence ID" value="GAA0872511.1"/>
    <property type="molecule type" value="Genomic_DNA"/>
</dbReference>
<protein>
    <submittedName>
        <fullName evidence="1">Thioredoxin family protein</fullName>
    </submittedName>
</protein>
<gene>
    <name evidence="1" type="ORF">GCM10009117_16580</name>
</gene>
<dbReference type="Proteomes" id="UP001500507">
    <property type="component" value="Unassembled WGS sequence"/>
</dbReference>
<dbReference type="Gene3D" id="3.40.30.10">
    <property type="entry name" value="Glutaredoxin"/>
    <property type="match status" value="1"/>
</dbReference>
<comment type="caution">
    <text evidence="1">The sequence shown here is derived from an EMBL/GenBank/DDBJ whole genome shotgun (WGS) entry which is preliminary data.</text>
</comment>
<evidence type="ECO:0000313" key="2">
    <source>
        <dbReference type="Proteomes" id="UP001500507"/>
    </source>
</evidence>